<feature type="transmembrane region" description="Helical" evidence="5">
    <location>
        <begin position="201"/>
        <end position="223"/>
    </location>
</feature>
<dbReference type="CDD" id="cd06261">
    <property type="entry name" value="TM_PBP2"/>
    <property type="match status" value="1"/>
</dbReference>
<keyword evidence="5" id="KW-0813">Transport</keyword>
<keyword evidence="8" id="KW-1185">Reference proteome</keyword>
<dbReference type="InterPro" id="IPR000515">
    <property type="entry name" value="MetI-like"/>
</dbReference>
<gene>
    <name evidence="7" type="ORF">CPZ25_008205</name>
</gene>
<protein>
    <submittedName>
        <fullName evidence="7">Tungstate transporter permease</fullName>
    </submittedName>
</protein>
<dbReference type="PANTHER" id="PTHR43632:SF1">
    <property type="entry name" value="PERMEASE COMPONENT OF TUNGSTATE ABC TRANSPORTER"/>
    <property type="match status" value="1"/>
</dbReference>
<reference evidence="7 8" key="1">
    <citation type="submission" date="2018-05" db="EMBL/GenBank/DDBJ databases">
        <title>Genome comparison of Eubacterium sp.</title>
        <authorList>
            <person name="Feng Y."/>
            <person name="Sanchez-Andrea I."/>
            <person name="Stams A.J.M."/>
            <person name="De Vos W.M."/>
        </authorList>
    </citation>
    <scope>NUCLEOTIDE SEQUENCE [LARGE SCALE GENOMIC DNA]</scope>
    <source>
        <strain evidence="7 8">YI</strain>
    </source>
</reference>
<dbReference type="Proteomes" id="UP000218387">
    <property type="component" value="Chromosome"/>
</dbReference>
<sequence>MDYIINGFIEAFHLLISGDPEIYQIVGLSLYVSFSSTIYSTVLGVPLGILLGIKEFRGKRIVSRLLYTFMSFPPVIIGLFTSLVLARSGPLGHLKLMYTPTAMIIAQVILVTPIIMGIVFNDTTVNGQVVVTMGKTLGAGGRDILFLLIRELKASIMIALVTGFGRAVSEVGAVMIVGGNIKNYTRVMTTFIAMNNNMGEYAVSIAMGIILLVISFVTNSILYKYMVGDPYANRD</sequence>
<dbReference type="NCBIfam" id="NF038017">
    <property type="entry name" value="ABC_perm1"/>
    <property type="match status" value="1"/>
</dbReference>
<dbReference type="KEGG" id="emt:CPZ25_008205"/>
<feature type="transmembrane region" description="Helical" evidence="5">
    <location>
        <begin position="65"/>
        <end position="86"/>
    </location>
</feature>
<dbReference type="Gene3D" id="1.10.3720.10">
    <property type="entry name" value="MetI-like"/>
    <property type="match status" value="1"/>
</dbReference>
<keyword evidence="2 5" id="KW-0812">Transmembrane</keyword>
<evidence type="ECO:0000256" key="3">
    <source>
        <dbReference type="ARBA" id="ARBA00022989"/>
    </source>
</evidence>
<comment type="similarity">
    <text evidence="5">Belongs to the binding-protein-dependent transport system permease family.</text>
</comment>
<dbReference type="PANTHER" id="PTHR43632">
    <property type="entry name" value="PERMEASE COMPONENT OF TUNGSTATE ABC TRANSPORTER"/>
    <property type="match status" value="1"/>
</dbReference>
<dbReference type="GeneID" id="68362505"/>
<feature type="domain" description="ABC transmembrane type-1" evidence="6">
    <location>
        <begin position="26"/>
        <end position="222"/>
    </location>
</feature>
<dbReference type="AlphaFoldDB" id="A0A4P9C968"/>
<proteinExistence type="inferred from homology"/>
<keyword evidence="3 5" id="KW-1133">Transmembrane helix</keyword>
<comment type="subcellular location">
    <subcellularLocation>
        <location evidence="5">Cell membrane</location>
        <topology evidence="5">Multi-pass membrane protein</topology>
    </subcellularLocation>
    <subcellularLocation>
        <location evidence="1">Membrane</location>
        <topology evidence="1">Multi-pass membrane protein</topology>
    </subcellularLocation>
</comment>
<dbReference type="RefSeq" id="WP_013379519.1">
    <property type="nucleotide sequence ID" value="NZ_CP029487.1"/>
</dbReference>
<evidence type="ECO:0000313" key="7">
    <source>
        <dbReference type="EMBL" id="QCT71311.1"/>
    </source>
</evidence>
<feature type="transmembrane region" description="Helical" evidence="5">
    <location>
        <begin position="98"/>
        <end position="120"/>
    </location>
</feature>
<dbReference type="Pfam" id="PF00528">
    <property type="entry name" value="BPD_transp_1"/>
    <property type="match status" value="1"/>
</dbReference>
<organism evidence="7 8">
    <name type="scientific">Eubacterium maltosivorans</name>
    <dbReference type="NCBI Taxonomy" id="2041044"/>
    <lineage>
        <taxon>Bacteria</taxon>
        <taxon>Bacillati</taxon>
        <taxon>Bacillota</taxon>
        <taxon>Clostridia</taxon>
        <taxon>Eubacteriales</taxon>
        <taxon>Eubacteriaceae</taxon>
        <taxon>Eubacterium</taxon>
    </lineage>
</organism>
<accession>A0A4P9C968</accession>
<evidence type="ECO:0000313" key="8">
    <source>
        <dbReference type="Proteomes" id="UP000218387"/>
    </source>
</evidence>
<dbReference type="EMBL" id="CP029487">
    <property type="protein sequence ID" value="QCT71311.1"/>
    <property type="molecule type" value="Genomic_DNA"/>
</dbReference>
<dbReference type="GO" id="GO:0055085">
    <property type="term" value="P:transmembrane transport"/>
    <property type="evidence" value="ECO:0007669"/>
    <property type="project" value="InterPro"/>
</dbReference>
<dbReference type="InterPro" id="IPR035906">
    <property type="entry name" value="MetI-like_sf"/>
</dbReference>
<keyword evidence="4 5" id="KW-0472">Membrane</keyword>
<dbReference type="SUPFAM" id="SSF161098">
    <property type="entry name" value="MetI-like"/>
    <property type="match status" value="1"/>
</dbReference>
<evidence type="ECO:0000259" key="6">
    <source>
        <dbReference type="PROSITE" id="PS50928"/>
    </source>
</evidence>
<dbReference type="GO" id="GO:0005886">
    <property type="term" value="C:plasma membrane"/>
    <property type="evidence" value="ECO:0007669"/>
    <property type="project" value="UniProtKB-SubCell"/>
</dbReference>
<name>A0A4P9C968_EUBML</name>
<dbReference type="PROSITE" id="PS50928">
    <property type="entry name" value="ABC_TM1"/>
    <property type="match status" value="1"/>
</dbReference>
<evidence type="ECO:0000256" key="2">
    <source>
        <dbReference type="ARBA" id="ARBA00022692"/>
    </source>
</evidence>
<evidence type="ECO:0000256" key="4">
    <source>
        <dbReference type="ARBA" id="ARBA00023136"/>
    </source>
</evidence>
<feature type="transmembrane region" description="Helical" evidence="5">
    <location>
        <begin position="156"/>
        <end position="181"/>
    </location>
</feature>
<evidence type="ECO:0000256" key="1">
    <source>
        <dbReference type="ARBA" id="ARBA00004141"/>
    </source>
</evidence>
<feature type="transmembrane region" description="Helical" evidence="5">
    <location>
        <begin position="30"/>
        <end position="53"/>
    </location>
</feature>
<evidence type="ECO:0000256" key="5">
    <source>
        <dbReference type="RuleBase" id="RU363032"/>
    </source>
</evidence>
<dbReference type="InterPro" id="IPR049783">
    <property type="entry name" value="ABC_perm_TupB-like"/>
</dbReference>